<gene>
    <name evidence="1" type="ORF">Q4568_05230</name>
</gene>
<dbReference type="Proteomes" id="UP001170624">
    <property type="component" value="Unassembled WGS sequence"/>
</dbReference>
<proteinExistence type="predicted"/>
<name>A0AAW7Y0P0_9GAMM</name>
<accession>A0AAW7Y0P0</accession>
<dbReference type="AlphaFoldDB" id="A0AAW7Y0P0"/>
<dbReference type="EMBL" id="JAUOPU010000003">
    <property type="protein sequence ID" value="MDO6541921.1"/>
    <property type="molecule type" value="Genomic_DNA"/>
</dbReference>
<comment type="caution">
    <text evidence="1">The sequence shown here is derived from an EMBL/GenBank/DDBJ whole genome shotgun (WGS) entry which is preliminary data.</text>
</comment>
<organism evidence="1 2">
    <name type="scientific">Photobacterium sanguinicancri</name>
    <dbReference type="NCBI Taxonomy" id="875932"/>
    <lineage>
        <taxon>Bacteria</taxon>
        <taxon>Pseudomonadati</taxon>
        <taxon>Pseudomonadota</taxon>
        <taxon>Gammaproteobacteria</taxon>
        <taxon>Vibrionales</taxon>
        <taxon>Vibrionaceae</taxon>
        <taxon>Photobacterium</taxon>
    </lineage>
</organism>
<reference evidence="1" key="1">
    <citation type="submission" date="2023-07" db="EMBL/GenBank/DDBJ databases">
        <title>Genome content predicts the carbon catabolic preferences of heterotrophic bacteria.</title>
        <authorList>
            <person name="Gralka M."/>
        </authorList>
    </citation>
    <scope>NUCLEOTIDE SEQUENCE</scope>
    <source>
        <strain evidence="1">G2M05</strain>
    </source>
</reference>
<evidence type="ECO:0000313" key="2">
    <source>
        <dbReference type="Proteomes" id="UP001170624"/>
    </source>
</evidence>
<evidence type="ECO:0000313" key="1">
    <source>
        <dbReference type="EMBL" id="MDO6541921.1"/>
    </source>
</evidence>
<sequence length="257" mass="29147">MVNMFAMLLLSTPISSIGTCELINNSESKHEIYAPQDEHSHANHHYYVSLNKAKHNQVTLGGLIIDTRMPLIRDEINAIQLPLHSLKTKKVLKNKSLYIIHNELSREALEQQVTTLYLKGFSDVHIIELPHMKRGLNYISAQDVMANNSYSNWFIASLDNPLPNNQKGMQVDLNSQTSKRKLYALATHYQEEYPLGKIIITAQDTSLYAHFHSTFASSIAHSAWYVKGGIQAQAKSYQFSDSVKYGAPTLKENCIWQ</sequence>
<protein>
    <submittedName>
        <fullName evidence="1">Uncharacterized protein</fullName>
    </submittedName>
</protein>
<dbReference type="RefSeq" id="WP_303498583.1">
    <property type="nucleotide sequence ID" value="NZ_JAUOPU010000003.1"/>
</dbReference>